<dbReference type="RefSeq" id="WP_221460643.1">
    <property type="nucleotide sequence ID" value="NZ_JACHJP010000002.1"/>
</dbReference>
<keyword evidence="3" id="KW-1185">Reference proteome</keyword>
<dbReference type="InterPro" id="IPR037523">
    <property type="entry name" value="VOC_core"/>
</dbReference>
<dbReference type="Proteomes" id="UP000552644">
    <property type="component" value="Unassembled WGS sequence"/>
</dbReference>
<dbReference type="PANTHER" id="PTHR33993:SF14">
    <property type="entry name" value="GB|AAF24581.1"/>
    <property type="match status" value="1"/>
</dbReference>
<dbReference type="InterPro" id="IPR052164">
    <property type="entry name" value="Anthracycline_SecMetBiosynth"/>
</dbReference>
<gene>
    <name evidence="2" type="ORF">FHS44_002126</name>
</gene>
<dbReference type="Gene3D" id="3.10.180.10">
    <property type="entry name" value="2,3-Dihydroxybiphenyl 1,2-Dioxygenase, domain 1"/>
    <property type="match status" value="1"/>
</dbReference>
<reference evidence="2 3" key="1">
    <citation type="submission" date="2020-08" db="EMBL/GenBank/DDBJ databases">
        <title>Genomic Encyclopedia of Type Strains, Phase III (KMG-III): the genomes of soil and plant-associated and newly described type strains.</title>
        <authorList>
            <person name="Whitman W."/>
        </authorList>
    </citation>
    <scope>NUCLEOTIDE SEQUENCE [LARGE SCALE GENOMIC DNA]</scope>
    <source>
        <strain evidence="2 3">CECT 8840</strain>
    </source>
</reference>
<dbReference type="PANTHER" id="PTHR33993">
    <property type="entry name" value="GLYOXALASE-RELATED"/>
    <property type="match status" value="1"/>
</dbReference>
<dbReference type="InterPro" id="IPR041581">
    <property type="entry name" value="Glyoxalase_6"/>
</dbReference>
<dbReference type="CDD" id="cd07247">
    <property type="entry name" value="SgaA_N_like"/>
    <property type="match status" value="1"/>
</dbReference>
<dbReference type="AlphaFoldDB" id="A0A7W7QL12"/>
<evidence type="ECO:0000313" key="3">
    <source>
        <dbReference type="Proteomes" id="UP000552644"/>
    </source>
</evidence>
<dbReference type="SUPFAM" id="SSF54593">
    <property type="entry name" value="Glyoxalase/Bleomycin resistance protein/Dihydroxybiphenyl dioxygenase"/>
    <property type="match status" value="1"/>
</dbReference>
<dbReference type="PROSITE" id="PS51819">
    <property type="entry name" value="VOC"/>
    <property type="match status" value="1"/>
</dbReference>
<dbReference type="Pfam" id="PF18029">
    <property type="entry name" value="Glyoxalase_6"/>
    <property type="match status" value="1"/>
</dbReference>
<organism evidence="2 3">
    <name type="scientific">Streptosporangium saharense</name>
    <dbReference type="NCBI Taxonomy" id="1706840"/>
    <lineage>
        <taxon>Bacteria</taxon>
        <taxon>Bacillati</taxon>
        <taxon>Actinomycetota</taxon>
        <taxon>Actinomycetes</taxon>
        <taxon>Streptosporangiales</taxon>
        <taxon>Streptosporangiaceae</taxon>
        <taxon>Streptosporangium</taxon>
    </lineage>
</organism>
<dbReference type="InterPro" id="IPR029068">
    <property type="entry name" value="Glyas_Bleomycin-R_OHBP_Dase"/>
</dbReference>
<comment type="caution">
    <text evidence="2">The sequence shown here is derived from an EMBL/GenBank/DDBJ whole genome shotgun (WGS) entry which is preliminary data.</text>
</comment>
<accession>A0A7W7QL12</accession>
<protein>
    <recommendedName>
        <fullName evidence="1">VOC domain-containing protein</fullName>
    </recommendedName>
</protein>
<feature type="domain" description="VOC" evidence="1">
    <location>
        <begin position="9"/>
        <end position="126"/>
    </location>
</feature>
<dbReference type="EMBL" id="JACHJP010000002">
    <property type="protein sequence ID" value="MBB4915041.1"/>
    <property type="molecule type" value="Genomic_DNA"/>
</dbReference>
<name>A0A7W7QL12_9ACTN</name>
<evidence type="ECO:0000313" key="2">
    <source>
        <dbReference type="EMBL" id="MBB4915041.1"/>
    </source>
</evidence>
<proteinExistence type="predicted"/>
<sequence length="237" mass="26185">MTKLGELHEFCWMDLKTYDIAGTATFFSAVLNWRFEVDEDDWRRTTKITVDGHQIGTVSDLANPIYPPGTPAHIAYYIRVDDVDHRVEVATLNGAQLVLAPFDAGGQGRVATLIDPAGAVFSLWQADRFSGWRVPPNTAYAPQRMVLTGDRPRQAEDFYRRVLGTGFRCCDFLTAASVSGGGAPQWELAIGATDLQKVAARVLDRGGMYAWSEHAERPSLCLSSPHGLTLQILRLDD</sequence>
<evidence type="ECO:0000259" key="1">
    <source>
        <dbReference type="PROSITE" id="PS51819"/>
    </source>
</evidence>